<evidence type="ECO:0000259" key="6">
    <source>
        <dbReference type="Pfam" id="PF00850"/>
    </source>
</evidence>
<feature type="domain" description="Histone deacetylase" evidence="6">
    <location>
        <begin position="28"/>
        <end position="333"/>
    </location>
</feature>
<dbReference type="GO" id="GO:0040029">
    <property type="term" value="P:epigenetic regulation of gene expression"/>
    <property type="evidence" value="ECO:0007669"/>
    <property type="project" value="TreeGrafter"/>
</dbReference>
<sequence>MLTFHSEDTKKRQAKTELHAGELVAPFECPERVDIVIDRVRKVGLGEIRSPDAYGLDPVLAVHDRRYIEFLENACDDWAAAGFKGEPIPSIWPTRRLRDDVIPANIDGRIGYYALAAETSLCLGTFAAAQASKDIALSALDHVMRTGEPAFGLCRPPGHHAAVDQFGGYCFFNNAAIAAQHALNNGMKKVAILDIDFHHGNGTQDIFYERDDVLFLSLHGDPRDEFPYFLGFADETGRGKGEGFNVNYPLPSGTDYATWASTLDDAIQRIAAYQAEILIVSLGVDTFENDPISSFKLKSEDYIDCGRRLKALGIPTTFLLEGGYAVEEIGINTVNVLTGFEGT</sequence>
<evidence type="ECO:0000256" key="4">
    <source>
        <dbReference type="ARBA" id="ARBA00022801"/>
    </source>
</evidence>
<comment type="cofactor">
    <cofactor evidence="1">
        <name>Zn(2+)</name>
        <dbReference type="ChEBI" id="CHEBI:29105"/>
    </cofactor>
</comment>
<dbReference type="InterPro" id="IPR023801">
    <property type="entry name" value="His_deacetylse_dom"/>
</dbReference>
<dbReference type="AlphaFoldDB" id="A0A1G9RRI1"/>
<proteinExistence type="inferred from homology"/>
<evidence type="ECO:0000256" key="1">
    <source>
        <dbReference type="ARBA" id="ARBA00001947"/>
    </source>
</evidence>
<accession>A0A1G9RRI1</accession>
<evidence type="ECO:0000256" key="2">
    <source>
        <dbReference type="ARBA" id="ARBA00005947"/>
    </source>
</evidence>
<dbReference type="InterPro" id="IPR000286">
    <property type="entry name" value="HDACs"/>
</dbReference>
<dbReference type="GO" id="GO:0004407">
    <property type="term" value="F:histone deacetylase activity"/>
    <property type="evidence" value="ECO:0007669"/>
    <property type="project" value="TreeGrafter"/>
</dbReference>
<dbReference type="GO" id="GO:0046872">
    <property type="term" value="F:metal ion binding"/>
    <property type="evidence" value="ECO:0007669"/>
    <property type="project" value="UniProtKB-KW"/>
</dbReference>
<evidence type="ECO:0000256" key="3">
    <source>
        <dbReference type="ARBA" id="ARBA00022723"/>
    </source>
</evidence>
<dbReference type="RefSeq" id="WP_089730827.1">
    <property type="nucleotide sequence ID" value="NZ_FNGI01000016.1"/>
</dbReference>
<name>A0A1G9RRI1_9GAMM</name>
<dbReference type="CDD" id="cd10001">
    <property type="entry name" value="HDAC_classII_APAH"/>
    <property type="match status" value="1"/>
</dbReference>
<dbReference type="Gene3D" id="3.40.800.20">
    <property type="entry name" value="Histone deacetylase domain"/>
    <property type="match status" value="1"/>
</dbReference>
<protein>
    <submittedName>
        <fullName evidence="7">Acetoin utilization deacetylase AcuC</fullName>
    </submittedName>
</protein>
<dbReference type="PANTHER" id="PTHR10625">
    <property type="entry name" value="HISTONE DEACETYLASE HDAC1-RELATED"/>
    <property type="match status" value="1"/>
</dbReference>
<dbReference type="EMBL" id="FNGI01000016">
    <property type="protein sequence ID" value="SDM25919.1"/>
    <property type="molecule type" value="Genomic_DNA"/>
</dbReference>
<dbReference type="SUPFAM" id="SSF52768">
    <property type="entry name" value="Arginase/deacetylase"/>
    <property type="match status" value="1"/>
</dbReference>
<dbReference type="Proteomes" id="UP000198654">
    <property type="component" value="Unassembled WGS sequence"/>
</dbReference>
<dbReference type="PANTHER" id="PTHR10625:SF17">
    <property type="entry name" value="HISTONE DEACETYLASE 8"/>
    <property type="match status" value="1"/>
</dbReference>
<keyword evidence="4" id="KW-0378">Hydrolase</keyword>
<evidence type="ECO:0000256" key="5">
    <source>
        <dbReference type="ARBA" id="ARBA00022833"/>
    </source>
</evidence>
<evidence type="ECO:0000313" key="7">
    <source>
        <dbReference type="EMBL" id="SDM25919.1"/>
    </source>
</evidence>
<dbReference type="InterPro" id="IPR023696">
    <property type="entry name" value="Ureohydrolase_dom_sf"/>
</dbReference>
<comment type="similarity">
    <text evidence="2">Belongs to the histone deacetylase family.</text>
</comment>
<organism evidence="7 8">
    <name type="scientific">Modicisalibacter muralis</name>
    <dbReference type="NCBI Taxonomy" id="119000"/>
    <lineage>
        <taxon>Bacteria</taxon>
        <taxon>Pseudomonadati</taxon>
        <taxon>Pseudomonadota</taxon>
        <taxon>Gammaproteobacteria</taxon>
        <taxon>Oceanospirillales</taxon>
        <taxon>Halomonadaceae</taxon>
        <taxon>Modicisalibacter</taxon>
    </lineage>
</organism>
<keyword evidence="8" id="KW-1185">Reference proteome</keyword>
<dbReference type="InterPro" id="IPR037138">
    <property type="entry name" value="His_deacetylse_dom_sf"/>
</dbReference>
<dbReference type="OrthoDB" id="9808367at2"/>
<reference evidence="7 8" key="1">
    <citation type="submission" date="2016-10" db="EMBL/GenBank/DDBJ databases">
        <authorList>
            <person name="de Groot N.N."/>
        </authorList>
    </citation>
    <scope>NUCLEOTIDE SEQUENCE [LARGE SCALE GENOMIC DNA]</scope>
    <source>
        <strain evidence="7 8">DSM 14789</strain>
    </source>
</reference>
<keyword evidence="3" id="KW-0479">Metal-binding</keyword>
<evidence type="ECO:0000313" key="8">
    <source>
        <dbReference type="Proteomes" id="UP000198654"/>
    </source>
</evidence>
<dbReference type="STRING" id="119000.SAMN05661010_03776"/>
<keyword evidence="5" id="KW-0862">Zinc</keyword>
<gene>
    <name evidence="7" type="ORF">SAMN05661010_03776</name>
</gene>
<dbReference type="PRINTS" id="PR01270">
    <property type="entry name" value="HDASUPER"/>
</dbReference>
<dbReference type="GO" id="GO:0016787">
    <property type="term" value="F:hydrolase activity"/>
    <property type="evidence" value="ECO:0007669"/>
    <property type="project" value="UniProtKB-KW"/>
</dbReference>
<dbReference type="Pfam" id="PF00850">
    <property type="entry name" value="Hist_deacetyl"/>
    <property type="match status" value="1"/>
</dbReference>